<keyword evidence="9" id="KW-1185">Reference proteome</keyword>
<keyword evidence="5" id="KW-0539">Nucleus</keyword>
<name>A0A1J1I0B2_9DIPT</name>
<dbReference type="GO" id="GO:0005634">
    <property type="term" value="C:nucleus"/>
    <property type="evidence" value="ECO:0007669"/>
    <property type="project" value="UniProtKB-SubCell"/>
</dbReference>
<dbReference type="PROSITE" id="PS51457">
    <property type="entry name" value="BEN"/>
    <property type="match status" value="1"/>
</dbReference>
<evidence type="ECO:0000313" key="9">
    <source>
        <dbReference type="Proteomes" id="UP000183832"/>
    </source>
</evidence>
<feature type="region of interest" description="Disordered" evidence="6">
    <location>
        <begin position="173"/>
        <end position="221"/>
    </location>
</feature>
<evidence type="ECO:0000256" key="2">
    <source>
        <dbReference type="ARBA" id="ARBA00022491"/>
    </source>
</evidence>
<dbReference type="OrthoDB" id="8186171at2759"/>
<dbReference type="InterPro" id="IPR018379">
    <property type="entry name" value="BEN_domain"/>
</dbReference>
<dbReference type="GO" id="GO:0003677">
    <property type="term" value="F:DNA binding"/>
    <property type="evidence" value="ECO:0007669"/>
    <property type="project" value="InterPro"/>
</dbReference>
<keyword evidence="4" id="KW-0804">Transcription</keyword>
<sequence>MYQLRMNHQSHILINGTTSTAPLQYYVGNNTQNTNGSDSQNQNVHVQLVKEGQAHQRYIINRQYQNTSSVQIIPHCSENSVELYWLIVEIESNNEVNSYSLVESKNVVGLPPLKSLSTGKMITIIANGMHRRATVVLASDDKDFIFNEYSQINKIAEHNLNLKLRDNHVRKRRRISGSDSTRRDNDDDSSTSVWSSASQSMNAERVMSPSVHVQQKTRSDQRFIPPMMFDQGTQADLRPKADGLQDKFYELQKLIDLNEQMLNEQKLLKKEANVSRMLVESFAEEFKALRKSIQVIESKVETIVNDRGQMTAIASNDSQTETQDGAGSANASLSANESNLEYTLEEIEADDSGRSTSRMSYHDQTSMMSNSSVDGSTKKEIFRRSNSSSNFSLNSSSSMPTTSSNNLIEEWADIEGDMKIGVNETTVPVHVLRSIDWKNYKTATRKLLITLFSRETLATRSLTGRPSPAFHDRNKPVKGKLDQLVINDIIQIITRKCGVQDSQLFKVLTVEDLSAFVYDALDGRMARKCHLKRLETIS</sequence>
<dbReference type="GO" id="GO:0045666">
    <property type="term" value="P:positive regulation of neuron differentiation"/>
    <property type="evidence" value="ECO:0007669"/>
    <property type="project" value="InterPro"/>
</dbReference>
<keyword evidence="3" id="KW-0805">Transcription regulation</keyword>
<dbReference type="AlphaFoldDB" id="A0A1J1I0B2"/>
<evidence type="ECO:0000256" key="1">
    <source>
        <dbReference type="ARBA" id="ARBA00004123"/>
    </source>
</evidence>
<dbReference type="Proteomes" id="UP000183832">
    <property type="component" value="Unassembled WGS sequence"/>
</dbReference>
<dbReference type="InterPro" id="IPR037496">
    <property type="entry name" value="BEND6-like"/>
</dbReference>
<evidence type="ECO:0000256" key="3">
    <source>
        <dbReference type="ARBA" id="ARBA00023015"/>
    </source>
</evidence>
<accession>A0A1J1I0B2</accession>
<feature type="compositionally biased region" description="Low complexity" evidence="6">
    <location>
        <begin position="190"/>
        <end position="200"/>
    </location>
</feature>
<dbReference type="PANTHER" id="PTHR35346">
    <property type="entry name" value="BEN DOMAIN-CONTAINING PROTEIN 6"/>
    <property type="match status" value="1"/>
</dbReference>
<dbReference type="SMART" id="SM01025">
    <property type="entry name" value="BEN"/>
    <property type="match status" value="1"/>
</dbReference>
<feature type="compositionally biased region" description="Low complexity" evidence="6">
    <location>
        <begin position="385"/>
        <end position="404"/>
    </location>
</feature>
<feature type="region of interest" description="Disordered" evidence="6">
    <location>
        <begin position="316"/>
        <end position="404"/>
    </location>
</feature>
<dbReference type="GO" id="GO:0003714">
    <property type="term" value="F:transcription corepressor activity"/>
    <property type="evidence" value="ECO:0007669"/>
    <property type="project" value="InterPro"/>
</dbReference>
<dbReference type="EMBL" id="CVRI01000038">
    <property type="protein sequence ID" value="CRK93791.1"/>
    <property type="molecule type" value="Genomic_DNA"/>
</dbReference>
<dbReference type="PANTHER" id="PTHR35346:SF1">
    <property type="entry name" value="BEN DOMAIN-CONTAINING PROTEIN 6"/>
    <property type="match status" value="1"/>
</dbReference>
<evidence type="ECO:0000256" key="5">
    <source>
        <dbReference type="ARBA" id="ARBA00023242"/>
    </source>
</evidence>
<protein>
    <submittedName>
        <fullName evidence="8">CLUMA_CG007319, isoform A</fullName>
    </submittedName>
</protein>
<evidence type="ECO:0000259" key="7">
    <source>
        <dbReference type="PROSITE" id="PS51457"/>
    </source>
</evidence>
<proteinExistence type="predicted"/>
<gene>
    <name evidence="8" type="ORF">CLUMA_CG007319</name>
</gene>
<organism evidence="8 9">
    <name type="scientific">Clunio marinus</name>
    <dbReference type="NCBI Taxonomy" id="568069"/>
    <lineage>
        <taxon>Eukaryota</taxon>
        <taxon>Metazoa</taxon>
        <taxon>Ecdysozoa</taxon>
        <taxon>Arthropoda</taxon>
        <taxon>Hexapoda</taxon>
        <taxon>Insecta</taxon>
        <taxon>Pterygota</taxon>
        <taxon>Neoptera</taxon>
        <taxon>Endopterygota</taxon>
        <taxon>Diptera</taxon>
        <taxon>Nematocera</taxon>
        <taxon>Chironomoidea</taxon>
        <taxon>Chironomidae</taxon>
        <taxon>Clunio</taxon>
    </lineage>
</organism>
<evidence type="ECO:0000256" key="4">
    <source>
        <dbReference type="ARBA" id="ARBA00023163"/>
    </source>
</evidence>
<feature type="compositionally biased region" description="Low complexity" evidence="6">
    <location>
        <begin position="325"/>
        <end position="341"/>
    </location>
</feature>
<keyword evidence="2" id="KW-0678">Repressor</keyword>
<comment type="subcellular location">
    <subcellularLocation>
        <location evidence="1">Nucleus</location>
    </subcellularLocation>
</comment>
<evidence type="ECO:0000313" key="8">
    <source>
        <dbReference type="EMBL" id="CRK93791.1"/>
    </source>
</evidence>
<feature type="compositionally biased region" description="Polar residues" evidence="6">
    <location>
        <begin position="354"/>
        <end position="375"/>
    </location>
</feature>
<dbReference type="Gene3D" id="1.10.10.2590">
    <property type="entry name" value="BEN domain"/>
    <property type="match status" value="1"/>
</dbReference>
<evidence type="ECO:0000256" key="6">
    <source>
        <dbReference type="SAM" id="MobiDB-lite"/>
    </source>
</evidence>
<reference evidence="8 9" key="1">
    <citation type="submission" date="2015-04" db="EMBL/GenBank/DDBJ databases">
        <authorList>
            <person name="Syromyatnikov M.Y."/>
            <person name="Popov V.N."/>
        </authorList>
    </citation>
    <scope>NUCLEOTIDE SEQUENCE [LARGE SCALE GENOMIC DNA]</scope>
</reference>
<feature type="domain" description="BEN" evidence="7">
    <location>
        <begin position="422"/>
        <end position="532"/>
    </location>
</feature>
<dbReference type="Pfam" id="PF10523">
    <property type="entry name" value="BEN"/>
    <property type="match status" value="1"/>
</dbReference>
<dbReference type="GO" id="GO:0045746">
    <property type="term" value="P:negative regulation of Notch signaling pathway"/>
    <property type="evidence" value="ECO:0007669"/>
    <property type="project" value="InterPro"/>
</dbReference>
<dbReference type="STRING" id="568069.A0A1J1I0B2"/>